<dbReference type="AlphaFoldDB" id="A0A6A4NBL2"/>
<dbReference type="OrthoDB" id="2014755at2759"/>
<evidence type="ECO:0000313" key="3">
    <source>
        <dbReference type="Proteomes" id="UP000447434"/>
    </source>
</evidence>
<dbReference type="EMBL" id="WOCE01000025">
    <property type="protein sequence ID" value="KAE9584834.1"/>
    <property type="molecule type" value="Genomic_DNA"/>
</dbReference>
<dbReference type="InterPro" id="IPR007011">
    <property type="entry name" value="LEA_SMP_dom"/>
</dbReference>
<feature type="domain" description="SMP" evidence="1">
    <location>
        <begin position="2"/>
        <end position="49"/>
    </location>
</feature>
<comment type="caution">
    <text evidence="2">The sequence shown here is derived from an EMBL/GenBank/DDBJ whole genome shotgun (WGS) entry which is preliminary data.</text>
</comment>
<gene>
    <name evidence="2" type="ORF">Lalb_Chr25g0282631</name>
</gene>
<keyword evidence="3" id="KW-1185">Reference proteome</keyword>
<dbReference type="Proteomes" id="UP000447434">
    <property type="component" value="Chromosome 25"/>
</dbReference>
<protein>
    <submittedName>
        <fullName evidence="2">Putative Seed maturation protein</fullName>
    </submittedName>
</protein>
<reference evidence="3" key="1">
    <citation type="journal article" date="2020" name="Nat. Commun.">
        <title>Genome sequence of the cluster root forming white lupin.</title>
        <authorList>
            <person name="Hufnagel B."/>
            <person name="Marques A."/>
            <person name="Soriano A."/>
            <person name="Marques L."/>
            <person name="Divol F."/>
            <person name="Doumas P."/>
            <person name="Sallet E."/>
            <person name="Mancinotti D."/>
            <person name="Carrere S."/>
            <person name="Marande W."/>
            <person name="Arribat S."/>
            <person name="Keller J."/>
            <person name="Huneau C."/>
            <person name="Blein T."/>
            <person name="Aime D."/>
            <person name="Laguerre M."/>
            <person name="Taylor J."/>
            <person name="Schubert V."/>
            <person name="Nelson M."/>
            <person name="Geu-Flores F."/>
            <person name="Crespi M."/>
            <person name="Gallardo-Guerrero K."/>
            <person name="Delaux P.-M."/>
            <person name="Salse J."/>
            <person name="Berges H."/>
            <person name="Guyot R."/>
            <person name="Gouzy J."/>
            <person name="Peret B."/>
        </authorList>
    </citation>
    <scope>NUCLEOTIDE SEQUENCE [LARGE SCALE GENOMIC DNA]</scope>
    <source>
        <strain evidence="3">cv. Amiga</strain>
    </source>
</reference>
<proteinExistence type="predicted"/>
<organism evidence="2 3">
    <name type="scientific">Lupinus albus</name>
    <name type="common">White lupine</name>
    <name type="synonym">Lupinus termis</name>
    <dbReference type="NCBI Taxonomy" id="3870"/>
    <lineage>
        <taxon>Eukaryota</taxon>
        <taxon>Viridiplantae</taxon>
        <taxon>Streptophyta</taxon>
        <taxon>Embryophyta</taxon>
        <taxon>Tracheophyta</taxon>
        <taxon>Spermatophyta</taxon>
        <taxon>Magnoliopsida</taxon>
        <taxon>eudicotyledons</taxon>
        <taxon>Gunneridae</taxon>
        <taxon>Pentapetalae</taxon>
        <taxon>rosids</taxon>
        <taxon>fabids</taxon>
        <taxon>Fabales</taxon>
        <taxon>Fabaceae</taxon>
        <taxon>Papilionoideae</taxon>
        <taxon>50 kb inversion clade</taxon>
        <taxon>genistoids sensu lato</taxon>
        <taxon>core genistoids</taxon>
        <taxon>Genisteae</taxon>
        <taxon>Lupinus</taxon>
    </lineage>
</organism>
<accession>A0A6A4NBL2</accession>
<evidence type="ECO:0000259" key="1">
    <source>
        <dbReference type="Pfam" id="PF04927"/>
    </source>
</evidence>
<dbReference type="Pfam" id="PF04927">
    <property type="entry name" value="SMP"/>
    <property type="match status" value="1"/>
</dbReference>
<name>A0A6A4NBL2_LUPAL</name>
<sequence length="50" mass="5090">MDKAVTKADAEAVYDAEVQSPRLGDAAEVNAEPGGVAASMVTAANLNQQN</sequence>
<evidence type="ECO:0000313" key="2">
    <source>
        <dbReference type="EMBL" id="KAE9584834.1"/>
    </source>
</evidence>